<reference evidence="1" key="1">
    <citation type="journal article" date="2023" name="G3 (Bethesda)">
        <title>A reference genome for the long-term kleptoplast-retaining sea slug Elysia crispata morphotype clarki.</title>
        <authorList>
            <person name="Eastman K.E."/>
            <person name="Pendleton A.L."/>
            <person name="Shaikh M.A."/>
            <person name="Suttiyut T."/>
            <person name="Ogas R."/>
            <person name="Tomko P."/>
            <person name="Gavelis G."/>
            <person name="Widhalm J.R."/>
            <person name="Wisecaver J.H."/>
        </authorList>
    </citation>
    <scope>NUCLEOTIDE SEQUENCE</scope>
    <source>
        <strain evidence="1">ECLA1</strain>
    </source>
</reference>
<gene>
    <name evidence="1" type="ORF">RRG08_013875</name>
</gene>
<dbReference type="EMBL" id="JAWDGP010005930">
    <property type="protein sequence ID" value="KAK3749667.1"/>
    <property type="molecule type" value="Genomic_DNA"/>
</dbReference>
<keyword evidence="2" id="KW-1185">Reference proteome</keyword>
<evidence type="ECO:0000313" key="2">
    <source>
        <dbReference type="Proteomes" id="UP001283361"/>
    </source>
</evidence>
<proteinExistence type="predicted"/>
<organism evidence="1 2">
    <name type="scientific">Elysia crispata</name>
    <name type="common">lettuce slug</name>
    <dbReference type="NCBI Taxonomy" id="231223"/>
    <lineage>
        <taxon>Eukaryota</taxon>
        <taxon>Metazoa</taxon>
        <taxon>Spiralia</taxon>
        <taxon>Lophotrochozoa</taxon>
        <taxon>Mollusca</taxon>
        <taxon>Gastropoda</taxon>
        <taxon>Heterobranchia</taxon>
        <taxon>Euthyneura</taxon>
        <taxon>Panpulmonata</taxon>
        <taxon>Sacoglossa</taxon>
        <taxon>Placobranchoidea</taxon>
        <taxon>Plakobranchidae</taxon>
        <taxon>Elysia</taxon>
    </lineage>
</organism>
<accession>A0AAE0YKW9</accession>
<name>A0AAE0YKW9_9GAST</name>
<dbReference type="AlphaFoldDB" id="A0AAE0YKW9"/>
<comment type="caution">
    <text evidence="1">The sequence shown here is derived from an EMBL/GenBank/DDBJ whole genome shotgun (WGS) entry which is preliminary data.</text>
</comment>
<protein>
    <submittedName>
        <fullName evidence="1">Uncharacterized protein</fullName>
    </submittedName>
</protein>
<evidence type="ECO:0000313" key="1">
    <source>
        <dbReference type="EMBL" id="KAK3749667.1"/>
    </source>
</evidence>
<dbReference type="Proteomes" id="UP001283361">
    <property type="component" value="Unassembled WGS sequence"/>
</dbReference>
<sequence>MPEIMCGIESLDRCQRLNQWLLSQTLMTSINIRASGRCLVSQRQGGLRTVVSGSLRTVRLLHRWTGQKWCYCVVDNGRTNGLTMEK</sequence>